<dbReference type="InterPro" id="IPR036812">
    <property type="entry name" value="NAD(P)_OxRdtase_dom_sf"/>
</dbReference>
<name>A0ABX3TXQ7_9GAMM</name>
<keyword evidence="1" id="KW-0560">Oxidoreductase</keyword>
<evidence type="ECO:0000313" key="4">
    <source>
        <dbReference type="EMBL" id="ORJ19960.1"/>
    </source>
</evidence>
<feature type="domain" description="NADP-dependent oxidoreductase" evidence="3">
    <location>
        <begin position="15"/>
        <end position="319"/>
    </location>
</feature>
<proteinExistence type="predicted"/>
<reference evidence="4 5" key="1">
    <citation type="journal article" date="2017" name="Int. J. Syst. Evol. Microbiol.">
        <title>Rouxiella badensis sp. nov. and Rouxiella silvae sp. nov. isolated from peat bog soil in Germany and emendation of the genus description.</title>
        <authorList>
            <person name="Le Fleche-Mateos A."/>
            <person name="Kugler J.H."/>
            <person name="Hansen S.H."/>
            <person name="Syldatk C."/>
            <person name="Hausmann R."/>
            <person name="Lomprez F."/>
            <person name="Vandenbogaert M."/>
            <person name="Manuguerra J.C."/>
            <person name="Grimont P.A."/>
        </authorList>
    </citation>
    <scope>NUCLEOTIDE SEQUENCE [LARGE SCALE GENOMIC DNA]</scope>
    <source>
        <strain evidence="4 5">213</strain>
    </source>
</reference>
<gene>
    <name evidence="4" type="ORF">BS639_17460</name>
</gene>
<dbReference type="RefSeq" id="WP_084983783.1">
    <property type="nucleotide sequence ID" value="NZ_CBCSCF010000023.1"/>
</dbReference>
<dbReference type="EMBL" id="MRWD01000045">
    <property type="protein sequence ID" value="ORJ19960.1"/>
    <property type="molecule type" value="Genomic_DNA"/>
</dbReference>
<comment type="caution">
    <text evidence="4">The sequence shown here is derived from an EMBL/GenBank/DDBJ whole genome shotgun (WGS) entry which is preliminary data.</text>
</comment>
<evidence type="ECO:0000259" key="3">
    <source>
        <dbReference type="Pfam" id="PF00248"/>
    </source>
</evidence>
<keyword evidence="5" id="KW-1185">Reference proteome</keyword>
<accession>A0ABX3TXQ7</accession>
<dbReference type="PANTHER" id="PTHR43364:SF4">
    <property type="entry name" value="NAD(P)-LINKED OXIDOREDUCTASE SUPERFAMILY PROTEIN"/>
    <property type="match status" value="1"/>
</dbReference>
<evidence type="ECO:0000256" key="2">
    <source>
        <dbReference type="SAM" id="MobiDB-lite"/>
    </source>
</evidence>
<feature type="region of interest" description="Disordered" evidence="2">
    <location>
        <begin position="342"/>
        <end position="362"/>
    </location>
</feature>
<dbReference type="Proteomes" id="UP000192722">
    <property type="component" value="Unassembled WGS sequence"/>
</dbReference>
<protein>
    <submittedName>
        <fullName evidence="4">Aldo/keto reductase</fullName>
    </submittedName>
</protein>
<dbReference type="Pfam" id="PF00248">
    <property type="entry name" value="Aldo_ket_red"/>
    <property type="match status" value="1"/>
</dbReference>
<sequence length="362" mass="39529">MKYRKLGKTGTAVSELALGTMYFGEETNETDAFAILDTFTDAGGSLIDTSNVYVNGKSEEVLGRWLAARPAEVTDRLVIATKGRFSASSDVNDSGLSRRHLQRSLEGSLKRLGLEQVDLYQLHASDMETPVEETLLFLNDAVQSGKINYIGLSNFTAWQLQLMISTAKEMGLYLPVSLQPQYSLLSREIEWEIVPAALYNGIGLLPWSPLAGGFLAGKYQRGGVPAADTRAGSNKALYQFVSGEYAESERNWATINLVNQIAQEMGVSSAQVSLRWLAERPGVIAPICGARTVNQLKDNLGMVNVTLSDVAMHMLDEVSKPVSGGYPYGEFGQWQRERWMQDGSPEPIPVVTAGSSHPLGNK</sequence>
<dbReference type="InterPro" id="IPR050523">
    <property type="entry name" value="AKR_Detox_Biosynth"/>
</dbReference>
<dbReference type="SUPFAM" id="SSF51430">
    <property type="entry name" value="NAD(P)-linked oxidoreductase"/>
    <property type="match status" value="1"/>
</dbReference>
<dbReference type="PANTHER" id="PTHR43364">
    <property type="entry name" value="NADH-SPECIFIC METHYLGLYOXAL REDUCTASE-RELATED"/>
    <property type="match status" value="1"/>
</dbReference>
<evidence type="ECO:0000313" key="5">
    <source>
        <dbReference type="Proteomes" id="UP000192722"/>
    </source>
</evidence>
<dbReference type="InterPro" id="IPR023210">
    <property type="entry name" value="NADP_OxRdtase_dom"/>
</dbReference>
<evidence type="ECO:0000256" key="1">
    <source>
        <dbReference type="ARBA" id="ARBA00023002"/>
    </source>
</evidence>
<dbReference type="Gene3D" id="3.20.20.100">
    <property type="entry name" value="NADP-dependent oxidoreductase domain"/>
    <property type="match status" value="1"/>
</dbReference>
<organism evidence="4 5">
    <name type="scientific">Rouxiella silvae</name>
    <dbReference type="NCBI Taxonomy" id="1646373"/>
    <lineage>
        <taxon>Bacteria</taxon>
        <taxon>Pseudomonadati</taxon>
        <taxon>Pseudomonadota</taxon>
        <taxon>Gammaproteobacteria</taxon>
        <taxon>Enterobacterales</taxon>
        <taxon>Yersiniaceae</taxon>
        <taxon>Rouxiella</taxon>
    </lineage>
</organism>